<dbReference type="InterPro" id="IPR002052">
    <property type="entry name" value="DNA_methylase_N6_adenine_CS"/>
</dbReference>
<evidence type="ECO:0000256" key="7">
    <source>
        <dbReference type="ARBA" id="ARBA00047942"/>
    </source>
</evidence>
<feature type="domain" description="TaqI-like C-terminal specificity" evidence="9">
    <location>
        <begin position="482"/>
        <end position="570"/>
    </location>
</feature>
<keyword evidence="2 10" id="KW-0489">Methyltransferase</keyword>
<dbReference type="PANTHER" id="PTHR33841:SF6">
    <property type="entry name" value="TYPE II METHYLTRANSFERASE M.HINDII"/>
    <property type="match status" value="1"/>
</dbReference>
<dbReference type="SUPFAM" id="SSF53335">
    <property type="entry name" value="S-adenosyl-L-methionine-dependent methyltransferases"/>
    <property type="match status" value="1"/>
</dbReference>
<dbReference type="EC" id="2.1.1.72" evidence="1"/>
<comment type="caution">
    <text evidence="10">The sequence shown here is derived from an EMBL/GenBank/DDBJ whole genome shotgun (WGS) entry which is preliminary data.</text>
</comment>
<name>A0ABT1NKD9_9FIRM</name>
<reference evidence="10 11" key="1">
    <citation type="submission" date="2021-10" db="EMBL/GenBank/DDBJ databases">
        <title>Lutispora strain m25 sp. nov., a thermophilic, non-spore-forming bacterium isolated from a lab-scale methanogenic bioreactor digesting anaerobic sludge.</title>
        <authorList>
            <person name="El Houari A."/>
            <person name="Mcdonald J."/>
        </authorList>
    </citation>
    <scope>NUCLEOTIDE SEQUENCE [LARGE SCALE GENOMIC DNA]</scope>
    <source>
        <strain evidence="11">m25</strain>
    </source>
</reference>
<evidence type="ECO:0000256" key="2">
    <source>
        <dbReference type="ARBA" id="ARBA00022603"/>
    </source>
</evidence>
<evidence type="ECO:0000256" key="1">
    <source>
        <dbReference type="ARBA" id="ARBA00011900"/>
    </source>
</evidence>
<dbReference type="Proteomes" id="UP001651880">
    <property type="component" value="Unassembled WGS sequence"/>
</dbReference>
<dbReference type="Pfam" id="PF07669">
    <property type="entry name" value="Eco57I"/>
    <property type="match status" value="1"/>
</dbReference>
<dbReference type="PANTHER" id="PTHR33841">
    <property type="entry name" value="DNA METHYLTRANSFERASE YEEA-RELATED"/>
    <property type="match status" value="1"/>
</dbReference>
<evidence type="ECO:0000313" key="11">
    <source>
        <dbReference type="Proteomes" id="UP001651880"/>
    </source>
</evidence>
<dbReference type="PRINTS" id="PR00507">
    <property type="entry name" value="N12N6MTFRASE"/>
</dbReference>
<dbReference type="EMBL" id="JAJEKE010000028">
    <property type="protein sequence ID" value="MCQ1531718.1"/>
    <property type="molecule type" value="Genomic_DNA"/>
</dbReference>
<evidence type="ECO:0000259" key="9">
    <source>
        <dbReference type="Pfam" id="PF12950"/>
    </source>
</evidence>
<dbReference type="GO" id="GO:0008168">
    <property type="term" value="F:methyltransferase activity"/>
    <property type="evidence" value="ECO:0007669"/>
    <property type="project" value="UniProtKB-KW"/>
</dbReference>
<dbReference type="InterPro" id="IPR050953">
    <property type="entry name" value="N4_N6_ade-DNA_methylase"/>
</dbReference>
<keyword evidence="5" id="KW-0680">Restriction system</keyword>
<protein>
    <recommendedName>
        <fullName evidence="1">site-specific DNA-methyltransferase (adenine-specific)</fullName>
        <ecNumber evidence="1">2.1.1.72</ecNumber>
    </recommendedName>
</protein>
<dbReference type="InterPro" id="IPR025931">
    <property type="entry name" value="TaqI_C"/>
</dbReference>
<evidence type="ECO:0000259" key="8">
    <source>
        <dbReference type="Pfam" id="PF07669"/>
    </source>
</evidence>
<evidence type="ECO:0000256" key="6">
    <source>
        <dbReference type="ARBA" id="ARBA00023125"/>
    </source>
</evidence>
<dbReference type="Gene3D" id="3.40.50.150">
    <property type="entry name" value="Vaccinia Virus protein VP39"/>
    <property type="match status" value="1"/>
</dbReference>
<dbReference type="GO" id="GO:0032259">
    <property type="term" value="P:methylation"/>
    <property type="evidence" value="ECO:0007669"/>
    <property type="project" value="UniProtKB-KW"/>
</dbReference>
<feature type="domain" description="Type II methyltransferase M.TaqI-like" evidence="8">
    <location>
        <begin position="120"/>
        <end position="308"/>
    </location>
</feature>
<keyword evidence="6" id="KW-0238">DNA-binding</keyword>
<proteinExistence type="predicted"/>
<keyword evidence="11" id="KW-1185">Reference proteome</keyword>
<evidence type="ECO:0000256" key="3">
    <source>
        <dbReference type="ARBA" id="ARBA00022679"/>
    </source>
</evidence>
<dbReference type="RefSeq" id="WP_255229282.1">
    <property type="nucleotide sequence ID" value="NZ_JAJEKE010000028.1"/>
</dbReference>
<accession>A0ABT1NKD9</accession>
<dbReference type="InterPro" id="IPR029063">
    <property type="entry name" value="SAM-dependent_MTases_sf"/>
</dbReference>
<organism evidence="10 11">
    <name type="scientific">Lutispora saccharofermentans</name>
    <dbReference type="NCBI Taxonomy" id="3024236"/>
    <lineage>
        <taxon>Bacteria</taxon>
        <taxon>Bacillati</taxon>
        <taxon>Bacillota</taxon>
        <taxon>Clostridia</taxon>
        <taxon>Lutisporales</taxon>
        <taxon>Lutisporaceae</taxon>
        <taxon>Lutispora</taxon>
    </lineage>
</organism>
<keyword evidence="4" id="KW-0949">S-adenosyl-L-methionine</keyword>
<evidence type="ECO:0000313" key="10">
    <source>
        <dbReference type="EMBL" id="MCQ1531718.1"/>
    </source>
</evidence>
<comment type="catalytic activity">
    <reaction evidence="7">
        <text>a 2'-deoxyadenosine in DNA + S-adenosyl-L-methionine = an N(6)-methyl-2'-deoxyadenosine in DNA + S-adenosyl-L-homocysteine + H(+)</text>
        <dbReference type="Rhea" id="RHEA:15197"/>
        <dbReference type="Rhea" id="RHEA-COMP:12418"/>
        <dbReference type="Rhea" id="RHEA-COMP:12419"/>
        <dbReference type="ChEBI" id="CHEBI:15378"/>
        <dbReference type="ChEBI" id="CHEBI:57856"/>
        <dbReference type="ChEBI" id="CHEBI:59789"/>
        <dbReference type="ChEBI" id="CHEBI:90615"/>
        <dbReference type="ChEBI" id="CHEBI:90616"/>
        <dbReference type="EC" id="2.1.1.72"/>
    </reaction>
</comment>
<evidence type="ECO:0000256" key="5">
    <source>
        <dbReference type="ARBA" id="ARBA00022747"/>
    </source>
</evidence>
<dbReference type="InterPro" id="IPR011639">
    <property type="entry name" value="MethylTrfase_TaqI-like_dom"/>
</dbReference>
<sequence>MEDFKLGRLYQQSMERDTKKAHGKYYTPDYIIDFMLEKTLDCADLVEKPFIKILDPACGCGFFLLKTYDLLKAKFRAVLPQLREKYETEKYEINKEGTTYAVDGCSYWQEENLHYHILKHCLYGADIDKEALWLCSASLMAKDRKKYFGEMNIIYCDSLFRWEQYYDKEQLSRELQEYKLVYSVHNLRDDKAEYLEREKTEEILRNNRFWSNKYDYIIGNPPYVGHKELAMDYKRWLLDEYKEVFRDKSDISYCFYQRALEAADDKCIIAFISSRYFMESPTGRNLRAYLQKNSRIIQIVDFYGEKIFQGIGVATAIFFLANESGGDNETEIWKYDGGRIESIDSGDFEKFAVDQDKLLEDRWILIPDDKRDILRRIENRCRTRLGDIAESFQGIITGCDKAFIVDEYMVKALSIEEELLRPWIKNSHVRRYRIKDSNLKLIYSDWIDEPLKYPNSIMHIEKYRARLENRRECRKGFRQWHQLQWGRNPELFTKDKIVYPFKSGSNRFALDRTGCFCSADVYSFVLKDGAENYTLPFLLGILNSRLYEFYFKLFAKKMGSGMYDYYPNTVMELKIPDYEDCKDIEPLSGELLELHQNGASKERIKTLEEEIDGMLSAYFGIGSNF</sequence>
<gene>
    <name evidence="10" type="ORF">LJD61_19555</name>
</gene>
<evidence type="ECO:0000256" key="4">
    <source>
        <dbReference type="ARBA" id="ARBA00022691"/>
    </source>
</evidence>
<dbReference type="Pfam" id="PF12950">
    <property type="entry name" value="TaqI_C"/>
    <property type="match status" value="1"/>
</dbReference>
<keyword evidence="3" id="KW-0808">Transferase</keyword>
<dbReference type="PROSITE" id="PS00092">
    <property type="entry name" value="N6_MTASE"/>
    <property type="match status" value="1"/>
</dbReference>